<name>A0A6I8R842_XENTR</name>
<sequence length="140" mass="15324">MALSFLYSTSPGAHPVLPREVLVITLHPQFPMQRQPLNIVQFGRMLKGIFLCVLLAVLSANSMAQPVGSADADEMIEREVRGFMSKVANFAKKFAKGGVNAIMNQKREAMPVNSDDFNSAHSKRFIGALLRPALKLLAGK</sequence>
<protein>
    <submittedName>
        <fullName evidence="1">Preproprotein pGQ</fullName>
    </submittedName>
</protein>
<reference evidence="1" key="1">
    <citation type="journal article" date="2010" name="Science">
        <title>The genome of the Western clawed frog Xenopus tropicalis.</title>
        <authorList>
            <person name="Hellsten U."/>
            <person name="Harland R.M."/>
            <person name="Gilchrist M.J."/>
            <person name="Hendrix D."/>
            <person name="Jurka J."/>
            <person name="Kapitonov V."/>
            <person name="Ovcharenko I."/>
            <person name="Putnam N.H."/>
            <person name="Shu S."/>
            <person name="Taher L."/>
            <person name="Blitz I.L."/>
            <person name="Blumberg B."/>
            <person name="Dichmann D.S."/>
            <person name="Dubchak I."/>
            <person name="Amaya E."/>
            <person name="Detter J.C."/>
            <person name="Fletcher R."/>
            <person name="Gerhard D.S."/>
            <person name="Goodstein D."/>
            <person name="Graves T."/>
            <person name="Grigoriev I.V."/>
            <person name="Grimwood J."/>
            <person name="Kawashima T."/>
            <person name="Lindquist E."/>
            <person name="Lucas S.M."/>
            <person name="Mead P.E."/>
            <person name="Mitros T."/>
            <person name="Ogino H."/>
            <person name="Ohta Y."/>
            <person name="Poliakov A.V."/>
            <person name="Pollet N."/>
            <person name="Robert J."/>
            <person name="Salamov A."/>
            <person name="Sater A.K."/>
            <person name="Schmutz J."/>
            <person name="Terry A."/>
            <person name="Vize P.D."/>
            <person name="Warren W.C."/>
            <person name="Wells D."/>
            <person name="Wills A."/>
            <person name="Wilson R.K."/>
            <person name="Zimmerman L.B."/>
            <person name="Zorn A.M."/>
            <person name="Grainger R."/>
            <person name="Grammer T."/>
            <person name="Khokha M.K."/>
            <person name="Richardson P.M."/>
            <person name="Rokhsar D.S."/>
        </authorList>
    </citation>
    <scope>NUCLEOTIDE SEQUENCE [LARGE SCALE GENOMIC DNA]</scope>
    <source>
        <strain evidence="1">Nigerian</strain>
    </source>
</reference>
<proteinExistence type="predicted"/>
<dbReference type="GeneTree" id="ENSGT00390000003571"/>
<dbReference type="Ensembl" id="ENSXETT00000096282">
    <property type="protein sequence ID" value="ENSXETP00000076795"/>
    <property type="gene ID" value="ENSXETG00000022894"/>
</dbReference>
<dbReference type="Xenbase" id="XB-GENE-6492173">
    <property type="gene designation" value="pgq"/>
</dbReference>
<gene>
    <name evidence="1" type="primary">pgq</name>
</gene>
<organism evidence="1">
    <name type="scientific">Xenopus tropicalis</name>
    <name type="common">Western clawed frog</name>
    <name type="synonym">Silurana tropicalis</name>
    <dbReference type="NCBI Taxonomy" id="8364"/>
    <lineage>
        <taxon>Eukaryota</taxon>
        <taxon>Metazoa</taxon>
        <taxon>Chordata</taxon>
        <taxon>Craniata</taxon>
        <taxon>Vertebrata</taxon>
        <taxon>Euteleostomi</taxon>
        <taxon>Amphibia</taxon>
        <taxon>Batrachia</taxon>
        <taxon>Anura</taxon>
        <taxon>Pipoidea</taxon>
        <taxon>Pipidae</taxon>
        <taxon>Xenopodinae</taxon>
        <taxon>Xenopus</taxon>
        <taxon>Silurana</taxon>
    </lineage>
</organism>
<reference evidence="1" key="2">
    <citation type="submission" date="2020-05" db="UniProtKB">
        <authorList>
            <consortium name="Ensembl"/>
        </authorList>
    </citation>
    <scope>IDENTIFICATION</scope>
</reference>
<dbReference type="InParanoid" id="A0A6I8R842"/>
<accession>A0A6I8R842</accession>
<dbReference type="Bgee" id="ENSXETG00000022894">
    <property type="expression patterns" value="Expressed in testis"/>
</dbReference>
<evidence type="ECO:0000313" key="1">
    <source>
        <dbReference type="Ensembl" id="ENSXETP00000076795"/>
    </source>
</evidence>
<dbReference type="AlphaFoldDB" id="A0A6I8R842"/>